<protein>
    <submittedName>
        <fullName evidence="2">Peptidase S1 domain-containing protein</fullName>
    </submittedName>
</protein>
<evidence type="ECO:0000313" key="1">
    <source>
        <dbReference type="Proteomes" id="UP000887576"/>
    </source>
</evidence>
<accession>A0AC34QUY5</accession>
<sequence length="249" mass="27303">MLAVILLALLAASSAEDRIYNGTAGKPDLNNVVYLYSPNFGSCTGTVVSEHYILTAAHCLPPIPGPVQIYTRNLYHPDPSKLPTPAFQSLSVYSHLEYCEKSKLHDIGLIRVATPMGIPPVPLAANYSHPKDGWLRAAGYGSTKYLVVNASTGKVISFENPKMLMETYLLGRSKDDCFNDVYKIAFPDLHVICMYKQDSTVLHGDSGGPAFAQGKDGRYYQVGVNVYILPSEYSPSAITCKLIFYNLLN</sequence>
<organism evidence="1 2">
    <name type="scientific">Panagrolaimus sp. JU765</name>
    <dbReference type="NCBI Taxonomy" id="591449"/>
    <lineage>
        <taxon>Eukaryota</taxon>
        <taxon>Metazoa</taxon>
        <taxon>Ecdysozoa</taxon>
        <taxon>Nematoda</taxon>
        <taxon>Chromadorea</taxon>
        <taxon>Rhabditida</taxon>
        <taxon>Tylenchina</taxon>
        <taxon>Panagrolaimomorpha</taxon>
        <taxon>Panagrolaimoidea</taxon>
        <taxon>Panagrolaimidae</taxon>
        <taxon>Panagrolaimus</taxon>
    </lineage>
</organism>
<evidence type="ECO:0000313" key="2">
    <source>
        <dbReference type="WBParaSite" id="JU765_v2.g1948.t1"/>
    </source>
</evidence>
<proteinExistence type="predicted"/>
<dbReference type="WBParaSite" id="JU765_v2.g1948.t1">
    <property type="protein sequence ID" value="JU765_v2.g1948.t1"/>
    <property type="gene ID" value="JU765_v2.g1948"/>
</dbReference>
<reference evidence="2" key="1">
    <citation type="submission" date="2022-11" db="UniProtKB">
        <authorList>
            <consortium name="WormBaseParasite"/>
        </authorList>
    </citation>
    <scope>IDENTIFICATION</scope>
</reference>
<name>A0AC34QUY5_9BILA</name>
<dbReference type="Proteomes" id="UP000887576">
    <property type="component" value="Unplaced"/>
</dbReference>